<gene>
    <name evidence="2" type="ORF">Fadolivirus_1_252</name>
</gene>
<keyword evidence="3" id="KW-1185">Reference proteome</keyword>
<evidence type="ECO:0000313" key="3">
    <source>
        <dbReference type="Proteomes" id="UP001162001"/>
    </source>
</evidence>
<dbReference type="GO" id="GO:0016747">
    <property type="term" value="F:acyltransferase activity, transferring groups other than amino-acyl groups"/>
    <property type="evidence" value="ECO:0007669"/>
    <property type="project" value="InterPro"/>
</dbReference>
<sequence length="127" mass="15149">MHIKFAKIGTIPYCFLYNDEAQIGKCIVEKLNNETIRLKYISIYSSYRGKNYSTVFWNLLEKDFQDQKIKYVIMDAHELNTKYNKLLNLYTSWGFKINGNIKYVNNGDELERVIPMVKEFKYVESSY</sequence>
<organism evidence="2 3">
    <name type="scientific">Fadolivirus FV1/VV64</name>
    <dbReference type="NCBI Taxonomy" id="3070911"/>
    <lineage>
        <taxon>Viruses</taxon>
        <taxon>Varidnaviria</taxon>
        <taxon>Bamfordvirae</taxon>
        <taxon>Nucleocytoviricota</taxon>
        <taxon>Megaviricetes</taxon>
        <taxon>Imitervirales</taxon>
        <taxon>Mimiviridae</taxon>
        <taxon>Klosneuvirinae</taxon>
        <taxon>Fadolivirus</taxon>
        <taxon>Fadolivirus algeromassiliense</taxon>
    </lineage>
</organism>
<dbReference type="InterPro" id="IPR000182">
    <property type="entry name" value="GNAT_dom"/>
</dbReference>
<name>A0A7D3USQ1_9VIRU</name>
<dbReference type="EMBL" id="MT418680">
    <property type="protein sequence ID" value="QKF93710.1"/>
    <property type="molecule type" value="Genomic_DNA"/>
</dbReference>
<protein>
    <submittedName>
        <fullName evidence="2">Acetyltransferase GNAT</fullName>
    </submittedName>
</protein>
<dbReference type="PROSITE" id="PS51186">
    <property type="entry name" value="GNAT"/>
    <property type="match status" value="1"/>
</dbReference>
<dbReference type="Proteomes" id="UP001162001">
    <property type="component" value="Segment"/>
</dbReference>
<feature type="domain" description="N-acetyltransferase" evidence="1">
    <location>
        <begin position="1"/>
        <end position="121"/>
    </location>
</feature>
<dbReference type="Gene3D" id="3.40.630.30">
    <property type="match status" value="1"/>
</dbReference>
<dbReference type="SUPFAM" id="SSF55729">
    <property type="entry name" value="Acyl-CoA N-acyltransferases (Nat)"/>
    <property type="match status" value="1"/>
</dbReference>
<proteinExistence type="predicted"/>
<evidence type="ECO:0000259" key="1">
    <source>
        <dbReference type="PROSITE" id="PS51186"/>
    </source>
</evidence>
<dbReference type="InterPro" id="IPR016181">
    <property type="entry name" value="Acyl_CoA_acyltransferase"/>
</dbReference>
<accession>A0A7D3USQ1</accession>
<evidence type="ECO:0000313" key="2">
    <source>
        <dbReference type="EMBL" id="QKF93710.1"/>
    </source>
</evidence>
<reference evidence="2 3" key="1">
    <citation type="submission" date="2020-04" db="EMBL/GenBank/DDBJ databases">
        <title>Advantages and limits of metagenomic assembly and binning of a giant virus.</title>
        <authorList>
            <person name="Schulz F."/>
            <person name="Andreani J."/>
            <person name="Francis R."/>
            <person name="Boudjemaa H."/>
            <person name="Bou Khalil J.Y."/>
            <person name="Lee J."/>
            <person name="La Scola B."/>
            <person name="Woyke T."/>
        </authorList>
    </citation>
    <scope>NUCLEOTIDE SEQUENCE [LARGE SCALE GENOMIC DNA]</scope>
    <source>
        <strain evidence="2 3">FV1/VV64</strain>
    </source>
</reference>